<sequence length="431" mass="48875">MSLSSWRQFPFFDCLPIRDPYYGSSDALYSDPTISGICASPTHLIIATKQSTVKLITPKYKLAYQFVAYETGWTITKLKYIDIGNGKGFLCTIAERQGQPLSLKLWDLEKLMSSKTVDFNSDYHTLCQVTNGNNNYPLTCFAGSDDFSILAFGFANGSVILVRGDLLHDRGSRQRVVYESQEPITDVQLRSESMLFVSTVSRIFTIPTTGRNQGYPDKLLEEKLGADINCVDVLQDAKKNLVVARDESIQFYNSKGKSHNLMLDIPKKRLHAYKSKYILLVSSVDSNLTSTATISTNKLIIVDIVNKFISFNQTISNSAIEIFELWDKLYVLTVDGMLYRLTEKSVKEKVDLVVQRELFPIAIKLAEASLTENASNESTQSKDENGNIITEEDIMMIEKQYGDYLYNKNEIEEAIQQYIKFEPRYQDSGLY</sequence>
<dbReference type="EMBL" id="BSXS01001809">
    <property type="protein sequence ID" value="GME77323.1"/>
    <property type="molecule type" value="Genomic_DNA"/>
</dbReference>
<name>A0ACB5T0R2_AMBMO</name>
<evidence type="ECO:0000313" key="2">
    <source>
        <dbReference type="Proteomes" id="UP001165064"/>
    </source>
</evidence>
<keyword evidence="2" id="KW-1185">Reference proteome</keyword>
<comment type="caution">
    <text evidence="1">The sequence shown here is derived from an EMBL/GenBank/DDBJ whole genome shotgun (WGS) entry which is preliminary data.</text>
</comment>
<dbReference type="Proteomes" id="UP001165064">
    <property type="component" value="Unassembled WGS sequence"/>
</dbReference>
<evidence type="ECO:0000313" key="1">
    <source>
        <dbReference type="EMBL" id="GME77323.1"/>
    </source>
</evidence>
<reference evidence="1" key="1">
    <citation type="submission" date="2023-04" db="EMBL/GenBank/DDBJ databases">
        <title>Ambrosiozyma monospora NBRC 10751.</title>
        <authorList>
            <person name="Ichikawa N."/>
            <person name="Sato H."/>
            <person name="Tonouchi N."/>
        </authorList>
    </citation>
    <scope>NUCLEOTIDE SEQUENCE</scope>
    <source>
        <strain evidence="1">NBRC 10751</strain>
    </source>
</reference>
<gene>
    <name evidence="1" type="ORF">Amon02_000298500</name>
</gene>
<protein>
    <submittedName>
        <fullName evidence="1">Unnamed protein product</fullName>
    </submittedName>
</protein>
<proteinExistence type="predicted"/>
<organism evidence="1 2">
    <name type="scientific">Ambrosiozyma monospora</name>
    <name type="common">Yeast</name>
    <name type="synonym">Endomycopsis monosporus</name>
    <dbReference type="NCBI Taxonomy" id="43982"/>
    <lineage>
        <taxon>Eukaryota</taxon>
        <taxon>Fungi</taxon>
        <taxon>Dikarya</taxon>
        <taxon>Ascomycota</taxon>
        <taxon>Saccharomycotina</taxon>
        <taxon>Pichiomycetes</taxon>
        <taxon>Pichiales</taxon>
        <taxon>Pichiaceae</taxon>
        <taxon>Ambrosiozyma</taxon>
    </lineage>
</organism>
<accession>A0ACB5T0R2</accession>